<proteinExistence type="predicted"/>
<dbReference type="AlphaFoldDB" id="A0AAU9UKY6"/>
<evidence type="ECO:0000313" key="3">
    <source>
        <dbReference type="Proteomes" id="UP001153954"/>
    </source>
</evidence>
<dbReference type="Proteomes" id="UP001153954">
    <property type="component" value="Unassembled WGS sequence"/>
</dbReference>
<sequence length="678" mass="76665">MKKVRFESPVKASKTNTMNSSECHSPRPFIEKQVQSAPSMNYLEYRPLPFTNDPLQRFESADCSPYPIVSKTYLSCTSQLQNNSCSPSNELDLSILDCNYSNARNSGLRHNILCSNEMKTFNSNIKVTPTIENKPSQVLASMENKNASSPPNMLSKKDNFFIRKDNLNGFKNMSSQFNDLHLDKENNPLIKKTELMKLGTPHLQKINTQSVDSGNLTNENYHVCGCHHCVHVFNMRHNVKQLISNVIPEQNVPNNNYEICHCSAISDKKYSGRSCYCRPINNYVPACNCSKTSAHNPQSAVDKKNWAIEKYEQNKKSDSLDVEIQNNVFEEKREPTVADLFKIIKLQNEQLQLLQEKVDKFISNKTHEPQNVKKPIQNIVGEHVEVQSIGTEEKISIGVMTSFEMFRTSTIINKELVKKSEAQIQCNRSQISIKEVVSKTPPGNLNFLDGIAPASKPTVPQKNISAEGEFVDLTRNTDNALVDKTLNEMSLYNVQVENVITPLMSPEQSLYLDLRDYSDSDSSGDDQSNVGWTYYNKVMTHVNGMLQESDMPSSASALYRHGKQKCLQVQIDKTNVSVAKRVTFGDQSFGCHEQPNIQVPTTDTSLKMNQLAAKYLKNSPHISKTPSPKPVTVEMSLATRNYMEKHKLLQGTNQNVHPHMEIPKFLDITALKQQPKFL</sequence>
<evidence type="ECO:0000256" key="1">
    <source>
        <dbReference type="SAM" id="MobiDB-lite"/>
    </source>
</evidence>
<name>A0AAU9UKY6_EUPED</name>
<evidence type="ECO:0000313" key="2">
    <source>
        <dbReference type="EMBL" id="CAH2100246.1"/>
    </source>
</evidence>
<accession>A0AAU9UKY6</accession>
<keyword evidence="3" id="KW-1185">Reference proteome</keyword>
<reference evidence="2" key="1">
    <citation type="submission" date="2022-03" db="EMBL/GenBank/DDBJ databases">
        <authorList>
            <person name="Tunstrom K."/>
        </authorList>
    </citation>
    <scope>NUCLEOTIDE SEQUENCE</scope>
</reference>
<comment type="caution">
    <text evidence="2">The sequence shown here is derived from an EMBL/GenBank/DDBJ whole genome shotgun (WGS) entry which is preliminary data.</text>
</comment>
<dbReference type="EMBL" id="CAKOGL010000022">
    <property type="protein sequence ID" value="CAH2100246.1"/>
    <property type="molecule type" value="Genomic_DNA"/>
</dbReference>
<protein>
    <submittedName>
        <fullName evidence="2">Uncharacterized protein</fullName>
    </submittedName>
</protein>
<gene>
    <name evidence="2" type="ORF">EEDITHA_LOCUS15136</name>
</gene>
<feature type="compositionally biased region" description="Polar residues" evidence="1">
    <location>
        <begin position="13"/>
        <end position="23"/>
    </location>
</feature>
<organism evidence="2 3">
    <name type="scientific">Euphydryas editha</name>
    <name type="common">Edith's checkerspot</name>
    <dbReference type="NCBI Taxonomy" id="104508"/>
    <lineage>
        <taxon>Eukaryota</taxon>
        <taxon>Metazoa</taxon>
        <taxon>Ecdysozoa</taxon>
        <taxon>Arthropoda</taxon>
        <taxon>Hexapoda</taxon>
        <taxon>Insecta</taxon>
        <taxon>Pterygota</taxon>
        <taxon>Neoptera</taxon>
        <taxon>Endopterygota</taxon>
        <taxon>Lepidoptera</taxon>
        <taxon>Glossata</taxon>
        <taxon>Ditrysia</taxon>
        <taxon>Papilionoidea</taxon>
        <taxon>Nymphalidae</taxon>
        <taxon>Nymphalinae</taxon>
        <taxon>Euphydryas</taxon>
    </lineage>
</organism>
<feature type="region of interest" description="Disordered" evidence="1">
    <location>
        <begin position="1"/>
        <end position="24"/>
    </location>
</feature>